<dbReference type="InterPro" id="IPR025549">
    <property type="entry name" value="YjzC"/>
</dbReference>
<evidence type="ECO:0000313" key="2">
    <source>
        <dbReference type="Proteomes" id="UP000245380"/>
    </source>
</evidence>
<gene>
    <name evidence="1" type="ORF">BM613_03530</name>
</gene>
<keyword evidence="2" id="KW-1185">Reference proteome</keyword>
<dbReference type="Pfam" id="PF14168">
    <property type="entry name" value="YjzC"/>
    <property type="match status" value="1"/>
</dbReference>
<proteinExistence type="predicted"/>
<organism evidence="1 2">
    <name type="scientific">Sulfoacidibacillus thermotolerans</name>
    <name type="common">Acidibacillus sulfuroxidans</name>
    <dbReference type="NCBI Taxonomy" id="1765684"/>
    <lineage>
        <taxon>Bacteria</taxon>
        <taxon>Bacillati</taxon>
        <taxon>Bacillota</taxon>
        <taxon>Bacilli</taxon>
        <taxon>Bacillales</taxon>
        <taxon>Alicyclobacillaceae</taxon>
        <taxon>Sulfoacidibacillus</taxon>
    </lineage>
</organism>
<dbReference type="Proteomes" id="UP000245380">
    <property type="component" value="Unassembled WGS sequence"/>
</dbReference>
<reference evidence="1 2" key="1">
    <citation type="submission" date="2016-11" db="EMBL/GenBank/DDBJ databases">
        <title>Comparative genomics of Acidibacillus ferroxidans species.</title>
        <authorList>
            <person name="Oliveira G."/>
            <person name="Nunes G."/>
            <person name="Oliveira R."/>
            <person name="Araujo F."/>
            <person name="Salim A."/>
            <person name="Scholte L."/>
            <person name="Morais D."/>
            <person name="Nancucheo I."/>
            <person name="Johnson D.B."/>
            <person name="Grail B."/>
            <person name="Bittencourt J."/>
            <person name="Valadares R."/>
        </authorList>
    </citation>
    <scope>NUCLEOTIDE SEQUENCE [LARGE SCALE GENOMIC DNA]</scope>
    <source>
        <strain evidence="1 2">Y002</strain>
    </source>
</reference>
<dbReference type="EMBL" id="MPDK01000004">
    <property type="protein sequence ID" value="PWI58307.1"/>
    <property type="molecule type" value="Genomic_DNA"/>
</dbReference>
<comment type="caution">
    <text evidence="1">The sequence shown here is derived from an EMBL/GenBank/DDBJ whole genome shotgun (WGS) entry which is preliminary data.</text>
</comment>
<protein>
    <submittedName>
        <fullName evidence="1">YjzC family protein</fullName>
    </submittedName>
</protein>
<dbReference type="RefSeq" id="WP_109429809.1">
    <property type="nucleotide sequence ID" value="NZ_MPDK01000004.1"/>
</dbReference>
<name>A0A2U3DAJ7_SULT2</name>
<dbReference type="OrthoDB" id="5244304at2"/>
<sequence>MGERTQFNPGERAPNDGMYVEVSEARHAGSVKDTVVIHLQRGERFPETKNKDRKWTHKKN</sequence>
<accession>A0A2U3DAJ7</accession>
<evidence type="ECO:0000313" key="1">
    <source>
        <dbReference type="EMBL" id="PWI58307.1"/>
    </source>
</evidence>
<dbReference type="AlphaFoldDB" id="A0A2U3DAJ7"/>